<comment type="caution">
    <text evidence="1">The sequence shown here is derived from an EMBL/GenBank/DDBJ whole genome shotgun (WGS) entry which is preliminary data.</text>
</comment>
<dbReference type="Proteomes" id="UP001174694">
    <property type="component" value="Unassembled WGS sequence"/>
</dbReference>
<sequence length="140" mass="15596">MAPVSTYSDVNLWAAAVSKAFSCPDEELESHLLSHLYTKDSIITVNGQEMTWDAFLAYLKIVRGAVSSVDVSPHHLLRDGRRFAIRHTSRGHRHEGPESHIEAMVMGEVDDEGRALWVEEVANFVEGTHPAQGDQDINDD</sequence>
<dbReference type="InterPro" id="IPR032710">
    <property type="entry name" value="NTF2-like_dom_sf"/>
</dbReference>
<dbReference type="AlphaFoldDB" id="A0AA38VMG7"/>
<reference evidence="1" key="1">
    <citation type="submission" date="2022-07" db="EMBL/GenBank/DDBJ databases">
        <title>Fungi with potential for degradation of polypropylene.</title>
        <authorList>
            <person name="Gostincar C."/>
        </authorList>
    </citation>
    <scope>NUCLEOTIDE SEQUENCE</scope>
    <source>
        <strain evidence="1">EXF-13308</strain>
    </source>
</reference>
<accession>A0AA38VMG7</accession>
<name>A0AA38VMG7_9PEZI</name>
<dbReference type="EMBL" id="JANBVO010000025">
    <property type="protein sequence ID" value="KAJ9141703.1"/>
    <property type="molecule type" value="Genomic_DNA"/>
</dbReference>
<gene>
    <name evidence="1" type="ORF">NKR23_g7739</name>
</gene>
<evidence type="ECO:0008006" key="3">
    <source>
        <dbReference type="Google" id="ProtNLM"/>
    </source>
</evidence>
<proteinExistence type="predicted"/>
<organism evidence="1 2">
    <name type="scientific">Pleurostoma richardsiae</name>
    <dbReference type="NCBI Taxonomy" id="41990"/>
    <lineage>
        <taxon>Eukaryota</taxon>
        <taxon>Fungi</taxon>
        <taxon>Dikarya</taxon>
        <taxon>Ascomycota</taxon>
        <taxon>Pezizomycotina</taxon>
        <taxon>Sordariomycetes</taxon>
        <taxon>Sordariomycetidae</taxon>
        <taxon>Calosphaeriales</taxon>
        <taxon>Pleurostomataceae</taxon>
        <taxon>Pleurostoma</taxon>
    </lineage>
</organism>
<keyword evidence="2" id="KW-1185">Reference proteome</keyword>
<evidence type="ECO:0000313" key="1">
    <source>
        <dbReference type="EMBL" id="KAJ9141703.1"/>
    </source>
</evidence>
<protein>
    <recommendedName>
        <fullName evidence="3">SnoaL-like domain-containing protein</fullName>
    </recommendedName>
</protein>
<evidence type="ECO:0000313" key="2">
    <source>
        <dbReference type="Proteomes" id="UP001174694"/>
    </source>
</evidence>
<dbReference type="SUPFAM" id="SSF54427">
    <property type="entry name" value="NTF2-like"/>
    <property type="match status" value="1"/>
</dbReference>